<proteinExistence type="predicted"/>
<dbReference type="Proteomes" id="UP000265520">
    <property type="component" value="Unassembled WGS sequence"/>
</dbReference>
<name>A0A392SB58_9FABA</name>
<dbReference type="AlphaFoldDB" id="A0A392SB58"/>
<protein>
    <submittedName>
        <fullName evidence="1">Uncharacterized protein</fullName>
    </submittedName>
</protein>
<sequence length="50" mass="5670">SSEHQTLSQYNLGRSDLGYSEVHFRDDKDEKRKYNVTIMAVGAVIILPGM</sequence>
<accession>A0A392SB58</accession>
<reference evidence="1 2" key="1">
    <citation type="journal article" date="2018" name="Front. Plant Sci.">
        <title>Red Clover (Trifolium pratense) and Zigzag Clover (T. medium) - A Picture of Genomic Similarities and Differences.</title>
        <authorList>
            <person name="Dluhosova J."/>
            <person name="Istvanek J."/>
            <person name="Nedelnik J."/>
            <person name="Repkova J."/>
        </authorList>
    </citation>
    <scope>NUCLEOTIDE SEQUENCE [LARGE SCALE GENOMIC DNA]</scope>
    <source>
        <strain evidence="2">cv. 10/8</strain>
        <tissue evidence="1">Leaf</tissue>
    </source>
</reference>
<comment type="caution">
    <text evidence="1">The sequence shown here is derived from an EMBL/GenBank/DDBJ whole genome shotgun (WGS) entry which is preliminary data.</text>
</comment>
<organism evidence="1 2">
    <name type="scientific">Trifolium medium</name>
    <dbReference type="NCBI Taxonomy" id="97028"/>
    <lineage>
        <taxon>Eukaryota</taxon>
        <taxon>Viridiplantae</taxon>
        <taxon>Streptophyta</taxon>
        <taxon>Embryophyta</taxon>
        <taxon>Tracheophyta</taxon>
        <taxon>Spermatophyta</taxon>
        <taxon>Magnoliopsida</taxon>
        <taxon>eudicotyledons</taxon>
        <taxon>Gunneridae</taxon>
        <taxon>Pentapetalae</taxon>
        <taxon>rosids</taxon>
        <taxon>fabids</taxon>
        <taxon>Fabales</taxon>
        <taxon>Fabaceae</taxon>
        <taxon>Papilionoideae</taxon>
        <taxon>50 kb inversion clade</taxon>
        <taxon>NPAAA clade</taxon>
        <taxon>Hologalegina</taxon>
        <taxon>IRL clade</taxon>
        <taxon>Trifolieae</taxon>
        <taxon>Trifolium</taxon>
    </lineage>
</organism>
<keyword evidence="2" id="KW-1185">Reference proteome</keyword>
<feature type="non-terminal residue" evidence="1">
    <location>
        <position position="1"/>
    </location>
</feature>
<evidence type="ECO:0000313" key="1">
    <source>
        <dbReference type="EMBL" id="MCI45702.1"/>
    </source>
</evidence>
<dbReference type="EMBL" id="LXQA010347382">
    <property type="protein sequence ID" value="MCI45702.1"/>
    <property type="molecule type" value="Genomic_DNA"/>
</dbReference>
<evidence type="ECO:0000313" key="2">
    <source>
        <dbReference type="Proteomes" id="UP000265520"/>
    </source>
</evidence>